<evidence type="ECO:0000313" key="3">
    <source>
        <dbReference type="Proteomes" id="UP001244297"/>
    </source>
</evidence>
<feature type="region of interest" description="Disordered" evidence="1">
    <location>
        <begin position="43"/>
        <end position="66"/>
    </location>
</feature>
<comment type="caution">
    <text evidence="2">The sequence shown here is derived from an EMBL/GenBank/DDBJ whole genome shotgun (WGS) entry which is preliminary data.</text>
</comment>
<protein>
    <submittedName>
        <fullName evidence="2">Phage tail tube protein</fullName>
    </submittedName>
</protein>
<gene>
    <name evidence="2" type="ORF">QWZ18_14375</name>
</gene>
<dbReference type="RefSeq" id="WP_238291832.1">
    <property type="nucleotide sequence ID" value="NZ_BPQS01000046.1"/>
</dbReference>
<accession>A0ABT8APH9</accession>
<reference evidence="3" key="1">
    <citation type="journal article" date="2019" name="Int. J. Syst. Evol. Microbiol.">
        <title>The Global Catalogue of Microorganisms (GCM) 10K type strain sequencing project: providing services to taxonomists for standard genome sequencing and annotation.</title>
        <authorList>
            <consortium name="The Broad Institute Genomics Platform"/>
            <consortium name="The Broad Institute Genome Sequencing Center for Infectious Disease"/>
            <person name="Wu L."/>
            <person name="Ma J."/>
        </authorList>
    </citation>
    <scope>NUCLEOTIDE SEQUENCE [LARGE SCALE GENOMIC DNA]</scope>
    <source>
        <strain evidence="3">CECT 7806</strain>
    </source>
</reference>
<dbReference type="Proteomes" id="UP001244297">
    <property type="component" value="Unassembled WGS sequence"/>
</dbReference>
<evidence type="ECO:0000256" key="1">
    <source>
        <dbReference type="SAM" id="MobiDB-lite"/>
    </source>
</evidence>
<evidence type="ECO:0000313" key="2">
    <source>
        <dbReference type="EMBL" id="MDN3571807.1"/>
    </source>
</evidence>
<sequence>MAYQTGRNITVAYALETTFGTLPAGASASKAFRPNSGAMSLTKEAIRSGENRRDGQMTRGRHGSKSVAGSYVGDLSLGSYDDFIQAVFRGTFDTPLALTGLSLTADNAAKTFTRSAGSWLTDGVRVGDVIRFGGFTTTANNSKNYRVTAVTALVLTVAEAPAAVGTAQTGVTLSRPKKLLMGVTPRSFSIEEAEVDIDASEVFTGCRISQMALRLAPNGQTQVTFNVVGQDMQIQQGANSPYFVTPVATVSIGMTAVEALIRLGGNDVLDLTSVDLSINLNAAGQPVVGSLVTPDVFTNLATVEGTITALRQDVTRVQSFLNEDQLSLHLLFTENESEPKDFCSFFVGNLSLASATKSELGSDGPRTQSLTMMIGADDRGGAFDSGSVKYQTSAA</sequence>
<feature type="compositionally biased region" description="Basic and acidic residues" evidence="1">
    <location>
        <begin position="44"/>
        <end position="56"/>
    </location>
</feature>
<organism evidence="2 3">
    <name type="scientific">Methylobacterium longum</name>
    <dbReference type="NCBI Taxonomy" id="767694"/>
    <lineage>
        <taxon>Bacteria</taxon>
        <taxon>Pseudomonadati</taxon>
        <taxon>Pseudomonadota</taxon>
        <taxon>Alphaproteobacteria</taxon>
        <taxon>Hyphomicrobiales</taxon>
        <taxon>Methylobacteriaceae</taxon>
        <taxon>Methylobacterium</taxon>
    </lineage>
</organism>
<keyword evidence="3" id="KW-1185">Reference proteome</keyword>
<name>A0ABT8APH9_9HYPH</name>
<dbReference type="Pfam" id="PF18906">
    <property type="entry name" value="Phage_tube_2"/>
    <property type="match status" value="1"/>
</dbReference>
<dbReference type="InterPro" id="IPR044000">
    <property type="entry name" value="Phage_tube_2"/>
</dbReference>
<dbReference type="EMBL" id="JAUFPT010000046">
    <property type="protein sequence ID" value="MDN3571807.1"/>
    <property type="molecule type" value="Genomic_DNA"/>
</dbReference>
<proteinExistence type="predicted"/>